<proteinExistence type="predicted"/>
<evidence type="ECO:0000313" key="8">
    <source>
        <dbReference type="Proteomes" id="UP000759103"/>
    </source>
</evidence>
<dbReference type="PANTHER" id="PTHR42709:SF6">
    <property type="entry name" value="UNDECAPRENYL PHOSPHATE TRANSPORTER A"/>
    <property type="match status" value="1"/>
</dbReference>
<keyword evidence="2" id="KW-1003">Cell membrane</keyword>
<dbReference type="EMBL" id="JAHXZN010000011">
    <property type="protein sequence ID" value="MBW6532898.1"/>
    <property type="molecule type" value="Genomic_DNA"/>
</dbReference>
<name>A0ABS7BTK8_9SPHN</name>
<accession>A0ABS7BTK8</accession>
<dbReference type="Proteomes" id="UP000759103">
    <property type="component" value="Unassembled WGS sequence"/>
</dbReference>
<gene>
    <name evidence="7" type="ORF">KZ820_19315</name>
</gene>
<evidence type="ECO:0000313" key="7">
    <source>
        <dbReference type="EMBL" id="MBW6532898.1"/>
    </source>
</evidence>
<protein>
    <submittedName>
        <fullName evidence="7">VTT domain-containing protein</fullName>
    </submittedName>
</protein>
<feature type="transmembrane region" description="Helical" evidence="6">
    <location>
        <begin position="6"/>
        <end position="28"/>
    </location>
</feature>
<dbReference type="InterPro" id="IPR051311">
    <property type="entry name" value="DedA_domain"/>
</dbReference>
<keyword evidence="5 6" id="KW-0472">Membrane</keyword>
<keyword evidence="3 6" id="KW-0812">Transmembrane</keyword>
<dbReference type="PANTHER" id="PTHR42709">
    <property type="entry name" value="ALKALINE PHOSPHATASE LIKE PROTEIN"/>
    <property type="match status" value="1"/>
</dbReference>
<feature type="transmembrane region" description="Helical" evidence="6">
    <location>
        <begin position="142"/>
        <end position="164"/>
    </location>
</feature>
<feature type="transmembrane region" description="Helical" evidence="6">
    <location>
        <begin position="170"/>
        <end position="189"/>
    </location>
</feature>
<feature type="transmembrane region" description="Helical" evidence="6">
    <location>
        <begin position="59"/>
        <end position="82"/>
    </location>
</feature>
<evidence type="ECO:0000256" key="1">
    <source>
        <dbReference type="ARBA" id="ARBA00004651"/>
    </source>
</evidence>
<evidence type="ECO:0000256" key="4">
    <source>
        <dbReference type="ARBA" id="ARBA00022989"/>
    </source>
</evidence>
<sequence>MMGGDPLGEALLIIAPLGLAGIFVVTLLERLVPLLPSQGIFAAIGVAAANGLWCLPTAMLASVIGGSAGAFATYSLGVSVAARDGGTGRIQRVLHRRDPAGRYFRKIRRSSTSLPFTAQLIPGARLLAPLIAGTMVHDRQRLAVSVLAGLAVWNMTFMSLGFLMVRLTGASNTTLITLGSGLLLGAALLSRPLATRSIDVVRSVARHAATFSRQSFRSADRSLK</sequence>
<dbReference type="RefSeq" id="WP_219750484.1">
    <property type="nucleotide sequence ID" value="NZ_JAHXZN010000011.1"/>
</dbReference>
<reference evidence="7 8" key="1">
    <citation type="submission" date="2021-07" db="EMBL/GenBank/DDBJ databases">
        <title>Sphingomonas sp.</title>
        <authorList>
            <person name="Feng G."/>
            <person name="Li J."/>
            <person name="Pan M."/>
        </authorList>
    </citation>
    <scope>NUCLEOTIDE SEQUENCE [LARGE SCALE GENOMIC DNA]</scope>
    <source>
        <strain evidence="7 8">RRHST34</strain>
    </source>
</reference>
<keyword evidence="8" id="KW-1185">Reference proteome</keyword>
<feature type="transmembrane region" description="Helical" evidence="6">
    <location>
        <begin position="35"/>
        <end position="53"/>
    </location>
</feature>
<evidence type="ECO:0000256" key="3">
    <source>
        <dbReference type="ARBA" id="ARBA00022692"/>
    </source>
</evidence>
<comment type="subcellular location">
    <subcellularLocation>
        <location evidence="1">Cell membrane</location>
        <topology evidence="1">Multi-pass membrane protein</topology>
    </subcellularLocation>
</comment>
<evidence type="ECO:0000256" key="6">
    <source>
        <dbReference type="SAM" id="Phobius"/>
    </source>
</evidence>
<evidence type="ECO:0000256" key="5">
    <source>
        <dbReference type="ARBA" id="ARBA00023136"/>
    </source>
</evidence>
<organism evidence="7 8">
    <name type="scientific">Sphingomonas citri</name>
    <dbReference type="NCBI Taxonomy" id="2862499"/>
    <lineage>
        <taxon>Bacteria</taxon>
        <taxon>Pseudomonadati</taxon>
        <taxon>Pseudomonadota</taxon>
        <taxon>Alphaproteobacteria</taxon>
        <taxon>Sphingomonadales</taxon>
        <taxon>Sphingomonadaceae</taxon>
        <taxon>Sphingomonas</taxon>
    </lineage>
</organism>
<keyword evidence="4 6" id="KW-1133">Transmembrane helix</keyword>
<comment type="caution">
    <text evidence="7">The sequence shown here is derived from an EMBL/GenBank/DDBJ whole genome shotgun (WGS) entry which is preliminary data.</text>
</comment>
<evidence type="ECO:0000256" key="2">
    <source>
        <dbReference type="ARBA" id="ARBA00022475"/>
    </source>
</evidence>